<dbReference type="Proteomes" id="UP001180487">
    <property type="component" value="Unassembled WGS sequence"/>
</dbReference>
<dbReference type="InterPro" id="IPR007210">
    <property type="entry name" value="ABC_Gly_betaine_transp_sub-bd"/>
</dbReference>
<protein>
    <submittedName>
        <fullName evidence="3">Osmoprotectant transport system substrate-binding protein</fullName>
    </submittedName>
</protein>
<evidence type="ECO:0000313" key="3">
    <source>
        <dbReference type="EMBL" id="MDR7376222.1"/>
    </source>
</evidence>
<dbReference type="Pfam" id="PF04069">
    <property type="entry name" value="OpuAC"/>
    <property type="match status" value="1"/>
</dbReference>
<keyword evidence="1" id="KW-0732">Signal</keyword>
<dbReference type="RefSeq" id="WP_310371017.1">
    <property type="nucleotide sequence ID" value="NZ_JAVDXT010000001.1"/>
</dbReference>
<organism evidence="3 4">
    <name type="scientific">Rhodoferax ferrireducens</name>
    <dbReference type="NCBI Taxonomy" id="192843"/>
    <lineage>
        <taxon>Bacteria</taxon>
        <taxon>Pseudomonadati</taxon>
        <taxon>Pseudomonadota</taxon>
        <taxon>Betaproteobacteria</taxon>
        <taxon>Burkholderiales</taxon>
        <taxon>Comamonadaceae</taxon>
        <taxon>Rhodoferax</taxon>
    </lineage>
</organism>
<evidence type="ECO:0000256" key="1">
    <source>
        <dbReference type="SAM" id="SignalP"/>
    </source>
</evidence>
<proteinExistence type="predicted"/>
<sequence>MRLKKLLAVSAWALAAVLPLASQAQQALRVGSKNFTEQFVLAEIYAQALEAAGIKTEKKLNLGGTLIAQKAMEEKQIDFYPEYTGTMLLAVLKAEPMTNPKAVYDKVKEAYAKMGFVLLNQSNLNNGYVMVVRPETAQKYKLETLSDLTKVAKELKIGAGPEFRDRKDGLPGLKAKYDMVFGEDLQMAIGLRYQALKNDQIQVVNGYSTDGLISAMKLKRLRDDKSLWPPYFVVPVIRREALDANPKVGEVLNRVSALLDETSMAQMNYQVDGEKLEPKDVAHDFLKAKGLVK</sequence>
<accession>A0ABU2C4G4</accession>
<keyword evidence="4" id="KW-1185">Reference proteome</keyword>
<feature type="chain" id="PRO_5047100832" evidence="1">
    <location>
        <begin position="25"/>
        <end position="293"/>
    </location>
</feature>
<evidence type="ECO:0000259" key="2">
    <source>
        <dbReference type="Pfam" id="PF04069"/>
    </source>
</evidence>
<gene>
    <name evidence="3" type="ORF">J2X19_000880</name>
</gene>
<feature type="domain" description="ABC-type glycine betaine transport system substrate-binding" evidence="2">
    <location>
        <begin position="28"/>
        <end position="287"/>
    </location>
</feature>
<evidence type="ECO:0000313" key="4">
    <source>
        <dbReference type="Proteomes" id="UP001180487"/>
    </source>
</evidence>
<dbReference type="EMBL" id="JAVDXT010000001">
    <property type="protein sequence ID" value="MDR7376222.1"/>
    <property type="molecule type" value="Genomic_DNA"/>
</dbReference>
<feature type="signal peptide" evidence="1">
    <location>
        <begin position="1"/>
        <end position="24"/>
    </location>
</feature>
<reference evidence="3 4" key="1">
    <citation type="submission" date="2023-07" db="EMBL/GenBank/DDBJ databases">
        <title>Sorghum-associated microbial communities from plants grown in Nebraska, USA.</title>
        <authorList>
            <person name="Schachtman D."/>
        </authorList>
    </citation>
    <scope>NUCLEOTIDE SEQUENCE [LARGE SCALE GENOMIC DNA]</scope>
    <source>
        <strain evidence="3 4">BE313</strain>
    </source>
</reference>
<name>A0ABU2C4G4_9BURK</name>
<dbReference type="Gene3D" id="3.40.190.10">
    <property type="entry name" value="Periplasmic binding protein-like II"/>
    <property type="match status" value="1"/>
</dbReference>
<dbReference type="Gene3D" id="3.40.190.120">
    <property type="entry name" value="Osmoprotection protein (prox), domain 2"/>
    <property type="match status" value="1"/>
</dbReference>
<comment type="caution">
    <text evidence="3">The sequence shown here is derived from an EMBL/GenBank/DDBJ whole genome shotgun (WGS) entry which is preliminary data.</text>
</comment>
<dbReference type="SUPFAM" id="SSF53850">
    <property type="entry name" value="Periplasmic binding protein-like II"/>
    <property type="match status" value="1"/>
</dbReference>